<protein>
    <submittedName>
        <fullName evidence="1">Uncharacterized protein</fullName>
    </submittedName>
</protein>
<sequence>VNVITENFSLKNNYTVDELNKKEIYDKNNILYKNLPKKYKDKIPGENNIIINTDYDKLIDNFNKSLNEFKISNEIDYDEIFIIYNKFIDSIDLLLKNKNEKTENYFKNKDTNYYDYLHENFESLESLKNILNKLDNEKYNDKINELNLKIKNVYKNLFNELKLNNKKYI</sequence>
<comment type="caution">
    <text evidence="1">The sequence shown here is derived from an EMBL/GenBank/DDBJ whole genome shotgun (WGS) entry which is preliminary data.</text>
</comment>
<organism evidence="1">
    <name type="scientific">marine sediment metagenome</name>
    <dbReference type="NCBI Taxonomy" id="412755"/>
    <lineage>
        <taxon>unclassified sequences</taxon>
        <taxon>metagenomes</taxon>
        <taxon>ecological metagenomes</taxon>
    </lineage>
</organism>
<proteinExistence type="predicted"/>
<accession>X1A5V4</accession>
<gene>
    <name evidence="1" type="ORF">S01H4_33112</name>
</gene>
<dbReference type="AlphaFoldDB" id="X1A5V4"/>
<reference evidence="1" key="1">
    <citation type="journal article" date="2014" name="Front. Microbiol.">
        <title>High frequency of phylogenetically diverse reductive dehalogenase-homologous genes in deep subseafloor sedimentary metagenomes.</title>
        <authorList>
            <person name="Kawai M."/>
            <person name="Futagami T."/>
            <person name="Toyoda A."/>
            <person name="Takaki Y."/>
            <person name="Nishi S."/>
            <person name="Hori S."/>
            <person name="Arai W."/>
            <person name="Tsubouchi T."/>
            <person name="Morono Y."/>
            <person name="Uchiyama I."/>
            <person name="Ito T."/>
            <person name="Fujiyama A."/>
            <person name="Inagaki F."/>
            <person name="Takami H."/>
        </authorList>
    </citation>
    <scope>NUCLEOTIDE SEQUENCE</scope>
    <source>
        <strain evidence="1">Expedition CK06-06</strain>
    </source>
</reference>
<dbReference type="EMBL" id="BART01017384">
    <property type="protein sequence ID" value="GAG77119.1"/>
    <property type="molecule type" value="Genomic_DNA"/>
</dbReference>
<feature type="non-terminal residue" evidence="1">
    <location>
        <position position="1"/>
    </location>
</feature>
<evidence type="ECO:0000313" key="1">
    <source>
        <dbReference type="EMBL" id="GAG77119.1"/>
    </source>
</evidence>
<name>X1A5V4_9ZZZZ</name>